<dbReference type="InterPro" id="IPR017972">
    <property type="entry name" value="Cyt_P450_CS"/>
</dbReference>
<dbReference type="InterPro" id="IPR036396">
    <property type="entry name" value="Cyt_P450_sf"/>
</dbReference>
<evidence type="ECO:0000313" key="11">
    <source>
        <dbReference type="EMBL" id="KAJ7622234.1"/>
    </source>
</evidence>
<evidence type="ECO:0000256" key="5">
    <source>
        <dbReference type="ARBA" id="ARBA00022723"/>
    </source>
</evidence>
<dbReference type="GO" id="GO:0004497">
    <property type="term" value="F:monooxygenase activity"/>
    <property type="evidence" value="ECO:0007669"/>
    <property type="project" value="UniProtKB-KW"/>
</dbReference>
<dbReference type="PROSITE" id="PS00086">
    <property type="entry name" value="CYTOCHROME_P450"/>
    <property type="match status" value="1"/>
</dbReference>
<evidence type="ECO:0000256" key="6">
    <source>
        <dbReference type="ARBA" id="ARBA00023002"/>
    </source>
</evidence>
<evidence type="ECO:0000256" key="9">
    <source>
        <dbReference type="PIRSR" id="PIRSR602401-1"/>
    </source>
</evidence>
<evidence type="ECO:0000256" key="8">
    <source>
        <dbReference type="ARBA" id="ARBA00023033"/>
    </source>
</evidence>
<comment type="cofactor">
    <cofactor evidence="1 9">
        <name>heme</name>
        <dbReference type="ChEBI" id="CHEBI:30413"/>
    </cofactor>
</comment>
<dbReference type="Gene3D" id="1.10.630.10">
    <property type="entry name" value="Cytochrome P450"/>
    <property type="match status" value="1"/>
</dbReference>
<dbReference type="InterPro" id="IPR002401">
    <property type="entry name" value="Cyt_P450_E_grp-I"/>
</dbReference>
<reference evidence="11" key="1">
    <citation type="submission" date="2023-03" db="EMBL/GenBank/DDBJ databases">
        <title>Massive genome expansion in bonnet fungi (Mycena s.s.) driven by repeated elements and novel gene families across ecological guilds.</title>
        <authorList>
            <consortium name="Lawrence Berkeley National Laboratory"/>
            <person name="Harder C.B."/>
            <person name="Miyauchi S."/>
            <person name="Viragh M."/>
            <person name="Kuo A."/>
            <person name="Thoen E."/>
            <person name="Andreopoulos B."/>
            <person name="Lu D."/>
            <person name="Skrede I."/>
            <person name="Drula E."/>
            <person name="Henrissat B."/>
            <person name="Morin E."/>
            <person name="Kohler A."/>
            <person name="Barry K."/>
            <person name="LaButti K."/>
            <person name="Morin E."/>
            <person name="Salamov A."/>
            <person name="Lipzen A."/>
            <person name="Mereny Z."/>
            <person name="Hegedus B."/>
            <person name="Baldrian P."/>
            <person name="Stursova M."/>
            <person name="Weitz H."/>
            <person name="Taylor A."/>
            <person name="Grigoriev I.V."/>
            <person name="Nagy L.G."/>
            <person name="Martin F."/>
            <person name="Kauserud H."/>
        </authorList>
    </citation>
    <scope>NUCLEOTIDE SEQUENCE</scope>
    <source>
        <strain evidence="11">9284</strain>
    </source>
</reference>
<dbReference type="PRINTS" id="PR00385">
    <property type="entry name" value="P450"/>
</dbReference>
<dbReference type="PANTHER" id="PTHR46300:SF7">
    <property type="entry name" value="P450, PUTATIVE (EUROFUNG)-RELATED"/>
    <property type="match status" value="1"/>
</dbReference>
<dbReference type="SUPFAM" id="SSF48264">
    <property type="entry name" value="Cytochrome P450"/>
    <property type="match status" value="1"/>
</dbReference>
<organism evidence="11 12">
    <name type="scientific">Roridomyces roridus</name>
    <dbReference type="NCBI Taxonomy" id="1738132"/>
    <lineage>
        <taxon>Eukaryota</taxon>
        <taxon>Fungi</taxon>
        <taxon>Dikarya</taxon>
        <taxon>Basidiomycota</taxon>
        <taxon>Agaricomycotina</taxon>
        <taxon>Agaricomycetes</taxon>
        <taxon>Agaricomycetidae</taxon>
        <taxon>Agaricales</taxon>
        <taxon>Marasmiineae</taxon>
        <taxon>Mycenaceae</taxon>
        <taxon>Roridomyces</taxon>
    </lineage>
</organism>
<sequence>MPLPTIIKEPSLWLTVSTICFVWLLRKGTRRSGSKAPLPPGPSKLPLIGNVLDIRGRRMWEACMEWSRKYDSDVIHLSMAGTSVVVLSSLEAMEALLENRASIYSDRPTIPILELMEWDFLIPTLRYGDEWRTQRRLMNQHVNVSASKAFKPQITQAARALLRRLLDAPDDFPAHIRVMAGEVIIPLAYGLPVVSTNDPYIALAEKAVKHGAQAAAAGTYLVNFLPILKHVPAWMPGAGFQRVAQRGREYSHAMRTVAFEESKRRMGSGELLPCFTANALEAIDTADFAYDENTVRDVAAVMYAGGSDTTVAALATFFLAMLSNPDAQEKAQREIDAVVGPGRLPEFSSQEALPYVTALVREVLRWKPVAPFAMPHFIGVEDEYSGYRIPAKSFVFPNVWAVLHDENVYPDPYTFRPERFLTEDGKLDPTIPDPTEVAFGLGRRSCPGRHLAELSIWIAVVSVLAVFDIKKKVGENGEVVEPSYEYTVGVISEPEPFECSIKPRSEATARLV</sequence>
<accession>A0AAD7BIL4</accession>
<feature type="binding site" description="axial binding residue" evidence="9">
    <location>
        <position position="446"/>
    </location>
    <ligand>
        <name>heme</name>
        <dbReference type="ChEBI" id="CHEBI:30413"/>
    </ligand>
    <ligandPart>
        <name>Fe</name>
        <dbReference type="ChEBI" id="CHEBI:18248"/>
    </ligandPart>
</feature>
<evidence type="ECO:0000256" key="10">
    <source>
        <dbReference type="RuleBase" id="RU000461"/>
    </source>
</evidence>
<evidence type="ECO:0000256" key="3">
    <source>
        <dbReference type="ARBA" id="ARBA00010617"/>
    </source>
</evidence>
<keyword evidence="6 10" id="KW-0560">Oxidoreductase</keyword>
<dbReference type="AlphaFoldDB" id="A0AAD7BIL4"/>
<evidence type="ECO:0000256" key="1">
    <source>
        <dbReference type="ARBA" id="ARBA00001971"/>
    </source>
</evidence>
<comment type="caution">
    <text evidence="11">The sequence shown here is derived from an EMBL/GenBank/DDBJ whole genome shotgun (WGS) entry which is preliminary data.</text>
</comment>
<dbReference type="Pfam" id="PF00067">
    <property type="entry name" value="p450"/>
    <property type="match status" value="1"/>
</dbReference>
<keyword evidence="8 10" id="KW-0503">Monooxygenase</keyword>
<dbReference type="GO" id="GO:0016705">
    <property type="term" value="F:oxidoreductase activity, acting on paired donors, with incorporation or reduction of molecular oxygen"/>
    <property type="evidence" value="ECO:0007669"/>
    <property type="project" value="InterPro"/>
</dbReference>
<gene>
    <name evidence="11" type="ORF">FB45DRAFT_927291</name>
</gene>
<keyword evidence="7 9" id="KW-0408">Iron</keyword>
<proteinExistence type="inferred from homology"/>
<dbReference type="PANTHER" id="PTHR46300">
    <property type="entry name" value="P450, PUTATIVE (EUROFUNG)-RELATED-RELATED"/>
    <property type="match status" value="1"/>
</dbReference>
<evidence type="ECO:0000313" key="12">
    <source>
        <dbReference type="Proteomes" id="UP001221142"/>
    </source>
</evidence>
<evidence type="ECO:0000256" key="2">
    <source>
        <dbReference type="ARBA" id="ARBA00005179"/>
    </source>
</evidence>
<comment type="pathway">
    <text evidence="2">Secondary metabolite biosynthesis.</text>
</comment>
<dbReference type="Proteomes" id="UP001221142">
    <property type="component" value="Unassembled WGS sequence"/>
</dbReference>
<dbReference type="EMBL" id="JARKIF010000015">
    <property type="protein sequence ID" value="KAJ7622234.1"/>
    <property type="molecule type" value="Genomic_DNA"/>
</dbReference>
<dbReference type="CDD" id="cd11065">
    <property type="entry name" value="CYP64-like"/>
    <property type="match status" value="1"/>
</dbReference>
<keyword evidence="12" id="KW-1185">Reference proteome</keyword>
<comment type="similarity">
    <text evidence="3 10">Belongs to the cytochrome P450 family.</text>
</comment>
<evidence type="ECO:0000256" key="7">
    <source>
        <dbReference type="ARBA" id="ARBA00023004"/>
    </source>
</evidence>
<dbReference type="GO" id="GO:0005506">
    <property type="term" value="F:iron ion binding"/>
    <property type="evidence" value="ECO:0007669"/>
    <property type="project" value="InterPro"/>
</dbReference>
<dbReference type="GO" id="GO:0020037">
    <property type="term" value="F:heme binding"/>
    <property type="evidence" value="ECO:0007669"/>
    <property type="project" value="InterPro"/>
</dbReference>
<protein>
    <submittedName>
        <fullName evidence="11">Cytochrome P450</fullName>
    </submittedName>
</protein>
<name>A0AAD7BIL4_9AGAR</name>
<keyword evidence="4 9" id="KW-0349">Heme</keyword>
<dbReference type="InterPro" id="IPR001128">
    <property type="entry name" value="Cyt_P450"/>
</dbReference>
<keyword evidence="5 9" id="KW-0479">Metal-binding</keyword>
<dbReference type="PRINTS" id="PR00463">
    <property type="entry name" value="EP450I"/>
</dbReference>
<evidence type="ECO:0000256" key="4">
    <source>
        <dbReference type="ARBA" id="ARBA00022617"/>
    </source>
</evidence>
<dbReference type="InterPro" id="IPR050364">
    <property type="entry name" value="Cytochrome_P450_fung"/>
</dbReference>